<dbReference type="InterPro" id="IPR036890">
    <property type="entry name" value="HATPase_C_sf"/>
</dbReference>
<dbReference type="KEGG" id="odi:ODI_R3087"/>
<dbReference type="Pfam" id="PF02518">
    <property type="entry name" value="HATPase_c"/>
    <property type="match status" value="1"/>
</dbReference>
<evidence type="ECO:0000256" key="3">
    <source>
        <dbReference type="ARBA" id="ARBA00012438"/>
    </source>
</evidence>
<feature type="transmembrane region" description="Helical" evidence="9">
    <location>
        <begin position="53"/>
        <end position="72"/>
    </location>
</feature>
<dbReference type="PANTHER" id="PTHR44936">
    <property type="entry name" value="SENSOR PROTEIN CREC"/>
    <property type="match status" value="1"/>
</dbReference>
<evidence type="ECO:0000256" key="1">
    <source>
        <dbReference type="ARBA" id="ARBA00000085"/>
    </source>
</evidence>
<evidence type="ECO:0000256" key="2">
    <source>
        <dbReference type="ARBA" id="ARBA00004651"/>
    </source>
</evidence>
<keyword evidence="5" id="KW-0597">Phosphoprotein</keyword>
<dbReference type="InterPro" id="IPR050980">
    <property type="entry name" value="2C_sensor_his_kinase"/>
</dbReference>
<accession>A0A1C3K202</accession>
<evidence type="ECO:0000256" key="4">
    <source>
        <dbReference type="ARBA" id="ARBA00022475"/>
    </source>
</evidence>
<evidence type="ECO:0000313" key="11">
    <source>
        <dbReference type="EMBL" id="SBT25530.1"/>
    </source>
</evidence>
<proteinExistence type="predicted"/>
<evidence type="ECO:0000256" key="7">
    <source>
        <dbReference type="ARBA" id="ARBA00022777"/>
    </source>
</evidence>
<dbReference type="Gene3D" id="3.30.565.10">
    <property type="entry name" value="Histidine kinase-like ATPase, C-terminal domain"/>
    <property type="match status" value="1"/>
</dbReference>
<evidence type="ECO:0000256" key="9">
    <source>
        <dbReference type="SAM" id="Phobius"/>
    </source>
</evidence>
<dbReference type="SMART" id="SM00387">
    <property type="entry name" value="HATPase_c"/>
    <property type="match status" value="1"/>
</dbReference>
<comment type="catalytic activity">
    <reaction evidence="1">
        <text>ATP + protein L-histidine = ADP + protein N-phospho-L-histidine.</text>
        <dbReference type="EC" id="2.7.13.3"/>
    </reaction>
</comment>
<dbReference type="GO" id="GO:0000155">
    <property type="term" value="F:phosphorelay sensor kinase activity"/>
    <property type="evidence" value="ECO:0007669"/>
    <property type="project" value="InterPro"/>
</dbReference>
<dbReference type="STRING" id="1851544.ODI_00196"/>
<keyword evidence="4" id="KW-1003">Cell membrane</keyword>
<dbReference type="EMBL" id="LT907988">
    <property type="protein sequence ID" value="SOE50951.1"/>
    <property type="molecule type" value="Genomic_DNA"/>
</dbReference>
<evidence type="ECO:0000256" key="8">
    <source>
        <dbReference type="ARBA" id="ARBA00023012"/>
    </source>
</evidence>
<comment type="subcellular location">
    <subcellularLocation>
        <location evidence="2">Cell membrane</location>
        <topology evidence="2">Multi-pass membrane protein</topology>
    </subcellularLocation>
</comment>
<dbReference type="GO" id="GO:0005886">
    <property type="term" value="C:plasma membrane"/>
    <property type="evidence" value="ECO:0007669"/>
    <property type="project" value="UniProtKB-SubCell"/>
</dbReference>
<reference evidence="11 13" key="1">
    <citation type="submission" date="2016-06" db="EMBL/GenBank/DDBJ databases">
        <authorList>
            <person name="Kjaerup R.B."/>
            <person name="Dalgaard T.S."/>
            <person name="Juul-Madsen H.R."/>
        </authorList>
    </citation>
    <scope>NUCLEOTIDE SEQUENCE [LARGE SCALE GENOMIC DNA]</scope>
    <source>
        <strain evidence="11">Orrdi1</strain>
    </source>
</reference>
<keyword evidence="7" id="KW-0418">Kinase</keyword>
<dbReference type="RefSeq" id="WP_067753670.1">
    <property type="nucleotide sequence ID" value="NZ_LT907988.1"/>
</dbReference>
<keyword evidence="9" id="KW-0472">Membrane</keyword>
<evidence type="ECO:0000313" key="13">
    <source>
        <dbReference type="Proteomes" id="UP000078558"/>
    </source>
</evidence>
<feature type="domain" description="Histidine kinase" evidence="10">
    <location>
        <begin position="88"/>
        <end position="296"/>
    </location>
</feature>
<reference evidence="12 13" key="2">
    <citation type="submission" date="2017-08" db="EMBL/GenBank/DDBJ databases">
        <authorList>
            <person name="de Groot N.N."/>
        </authorList>
    </citation>
    <scope>NUCLEOTIDE SEQUENCE [LARGE SCALE GENOMIC DNA]</scope>
    <source>
        <strain evidence="12">Orrdi1</strain>
    </source>
</reference>
<evidence type="ECO:0000313" key="12">
    <source>
        <dbReference type="EMBL" id="SOE50951.1"/>
    </source>
</evidence>
<dbReference type="Proteomes" id="UP000078558">
    <property type="component" value="Chromosome I"/>
</dbReference>
<dbReference type="SUPFAM" id="SSF55874">
    <property type="entry name" value="ATPase domain of HSP90 chaperone/DNA topoisomerase II/histidine kinase"/>
    <property type="match status" value="1"/>
</dbReference>
<keyword evidence="8" id="KW-0902">Two-component regulatory system</keyword>
<dbReference type="InterPro" id="IPR003661">
    <property type="entry name" value="HisK_dim/P_dom"/>
</dbReference>
<dbReference type="CDD" id="cd00082">
    <property type="entry name" value="HisKA"/>
    <property type="match status" value="1"/>
</dbReference>
<dbReference type="EMBL" id="FLRC01000020">
    <property type="protein sequence ID" value="SBT25530.1"/>
    <property type="molecule type" value="Genomic_DNA"/>
</dbReference>
<feature type="transmembrane region" description="Helical" evidence="9">
    <location>
        <begin position="20"/>
        <end position="41"/>
    </location>
</feature>
<name>A0A1C3K202_9BURK</name>
<evidence type="ECO:0000259" key="10">
    <source>
        <dbReference type="PROSITE" id="PS50109"/>
    </source>
</evidence>
<evidence type="ECO:0000256" key="5">
    <source>
        <dbReference type="ARBA" id="ARBA00022553"/>
    </source>
</evidence>
<keyword evidence="13" id="KW-1185">Reference proteome</keyword>
<dbReference type="PANTHER" id="PTHR44936:SF9">
    <property type="entry name" value="SENSOR PROTEIN CREC"/>
    <property type="match status" value="1"/>
</dbReference>
<sequence>MSSLISPARAMGATHRTLRVLWCGVVLALVSACVAGLGMLLRAAEAADAVLRVYALCLFGLGVCCAASLAWVRHLLRMRMHDALGLARAAHELRSPLAALSVQLQAGLRGDAPGAHVLRDMQRTVSRTLYLADQLLMPPEALPVPGGEAACRLDESLRELVLALAPLALDKDLRLRCRLAPAALRTPAWRAWEVFGNLLANAIRHARPGTVLGVALRKRAGYAEVLIWNAGEGLAPHALPRLWLPFQAGPGGTGTGLGLAVCREGVAAMGGSLWLRNRKRNGRVLGVVAHVRLPLA</sequence>
<protein>
    <recommendedName>
        <fullName evidence="3">histidine kinase</fullName>
        <ecNumber evidence="3">2.7.13.3</ecNumber>
    </recommendedName>
</protein>
<dbReference type="EC" id="2.7.13.3" evidence="3"/>
<keyword evidence="6" id="KW-0808">Transferase</keyword>
<dbReference type="InterPro" id="IPR036097">
    <property type="entry name" value="HisK_dim/P_sf"/>
</dbReference>
<keyword evidence="9" id="KW-0812">Transmembrane</keyword>
<dbReference type="Gene3D" id="1.10.287.130">
    <property type="match status" value="1"/>
</dbReference>
<evidence type="ECO:0000256" key="6">
    <source>
        <dbReference type="ARBA" id="ARBA00022679"/>
    </source>
</evidence>
<dbReference type="AlphaFoldDB" id="A0A1C3K202"/>
<dbReference type="InterPro" id="IPR005467">
    <property type="entry name" value="His_kinase_dom"/>
</dbReference>
<dbReference type="SUPFAM" id="SSF47384">
    <property type="entry name" value="Homodimeric domain of signal transducing histidine kinase"/>
    <property type="match status" value="1"/>
</dbReference>
<gene>
    <name evidence="11" type="ORF">ODI_00196</name>
    <name evidence="12" type="ORF">ODI_R3087</name>
</gene>
<dbReference type="InterPro" id="IPR003594">
    <property type="entry name" value="HATPase_dom"/>
</dbReference>
<organism evidence="11 13">
    <name type="scientific">Orrella dioscoreae</name>
    <dbReference type="NCBI Taxonomy" id="1851544"/>
    <lineage>
        <taxon>Bacteria</taxon>
        <taxon>Pseudomonadati</taxon>
        <taxon>Pseudomonadota</taxon>
        <taxon>Betaproteobacteria</taxon>
        <taxon>Burkholderiales</taxon>
        <taxon>Alcaligenaceae</taxon>
        <taxon>Orrella</taxon>
    </lineage>
</organism>
<dbReference type="PROSITE" id="PS50109">
    <property type="entry name" value="HIS_KIN"/>
    <property type="match status" value="1"/>
</dbReference>
<keyword evidence="9" id="KW-1133">Transmembrane helix</keyword>
<dbReference type="OrthoDB" id="6114847at2"/>